<dbReference type="AlphaFoldDB" id="A0A9E8MXK4"/>
<organism evidence="1 2">
    <name type="scientific">Lacinutrix neustonica</name>
    <dbReference type="NCBI Taxonomy" id="2980107"/>
    <lineage>
        <taxon>Bacteria</taxon>
        <taxon>Pseudomonadati</taxon>
        <taxon>Bacteroidota</taxon>
        <taxon>Flavobacteriia</taxon>
        <taxon>Flavobacteriales</taxon>
        <taxon>Flavobacteriaceae</taxon>
        <taxon>Lacinutrix</taxon>
    </lineage>
</organism>
<dbReference type="RefSeq" id="WP_267677466.1">
    <property type="nucleotide sequence ID" value="NZ_CP113088.1"/>
</dbReference>
<keyword evidence="2" id="KW-1185">Reference proteome</keyword>
<gene>
    <name evidence="1" type="ORF">N7U66_04325</name>
</gene>
<evidence type="ECO:0000313" key="1">
    <source>
        <dbReference type="EMBL" id="WAC02866.1"/>
    </source>
</evidence>
<dbReference type="Proteomes" id="UP001164705">
    <property type="component" value="Chromosome"/>
</dbReference>
<dbReference type="KEGG" id="lnu:N7U66_04325"/>
<accession>A0A9E8MXK4</accession>
<dbReference type="EMBL" id="CP113088">
    <property type="protein sequence ID" value="WAC02866.1"/>
    <property type="molecule type" value="Genomic_DNA"/>
</dbReference>
<evidence type="ECO:0000313" key="2">
    <source>
        <dbReference type="Proteomes" id="UP001164705"/>
    </source>
</evidence>
<protein>
    <submittedName>
        <fullName evidence="1">Uncharacterized protein</fullName>
    </submittedName>
</protein>
<reference evidence="1" key="1">
    <citation type="submission" date="2022-11" db="EMBL/GenBank/DDBJ databases">
        <title>Lacinutrix neustonica HL-RS19T sp. nov., isolated from the surface microlayer sample of brackish Lake Shihwa.</title>
        <authorList>
            <person name="Choi J.Y."/>
            <person name="Hwang C.Y."/>
        </authorList>
    </citation>
    <scope>NUCLEOTIDE SEQUENCE</scope>
    <source>
        <strain evidence="1">HL-RS19</strain>
    </source>
</reference>
<name>A0A9E8MXK4_9FLAO</name>
<sequence length="101" mass="11028">MTAPVLVENEDDPCDILNGLINDTKVINAINNLKAKTQGIREYGYEIEYKYDSNAEAYAYDPILKTSGNELSVSLAIGGYIQGHAHNHPKAALSLPSWGGY</sequence>
<proteinExistence type="predicted"/>